<gene>
    <name evidence="2" type="ORF">QUV96_09195</name>
</gene>
<dbReference type="InterPro" id="IPR011990">
    <property type="entry name" value="TPR-like_helical_dom_sf"/>
</dbReference>
<evidence type="ECO:0000256" key="1">
    <source>
        <dbReference type="SAM" id="Phobius"/>
    </source>
</evidence>
<sequence>MLDRLMRRTAQWKALIAVLLTFSVWLFILAWSRASISLLLAVVLLEAFIVCMLSLKMLQRAQQALAGWNRRIDEALDPQGLQDALAKEPALAETLEGRNLLSLAARLAGRPMEGCDQNAQALQLHPRAPQQVILYYNRAWLLLEAGRTKEGEASLQQAKRIWNDLPARTRSRISVPFAHLEWELADRKGTGTADAYIACLEDALLSEPMTLCSRMLIRKRLAVLYHAQGDDQRAYEQLAWLDRFASRTALPKQARAILEGEATR</sequence>
<keyword evidence="3" id="KW-1185">Reference proteome</keyword>
<reference evidence="2" key="1">
    <citation type="submission" date="2023-06" db="EMBL/GenBank/DDBJ databases">
        <title>Identification and characterization of horizontal gene transfer across gut microbiota members of farm animals based on homology search.</title>
        <authorList>
            <person name="Schwarzerova J."/>
            <person name="Nykrynova M."/>
            <person name="Jureckova K."/>
            <person name="Cejkova D."/>
            <person name="Rychlik I."/>
        </authorList>
    </citation>
    <scope>NUCLEOTIDE SEQUENCE</scope>
    <source>
        <strain evidence="2">ET39</strain>
    </source>
</reference>
<name>A0ABT7UDW8_9FIRM</name>
<comment type="caution">
    <text evidence="2">The sequence shown here is derived from an EMBL/GenBank/DDBJ whole genome shotgun (WGS) entry which is preliminary data.</text>
</comment>
<dbReference type="Gene3D" id="1.25.40.10">
    <property type="entry name" value="Tetratricopeptide repeat domain"/>
    <property type="match status" value="1"/>
</dbReference>
<keyword evidence="1" id="KW-0812">Transmembrane</keyword>
<reference evidence="2" key="2">
    <citation type="submission" date="2023-06" db="EMBL/GenBank/DDBJ databases">
        <authorList>
            <person name="Zeman M."/>
            <person name="Kubasova T."/>
            <person name="Jahodarova E."/>
            <person name="Nykrynova M."/>
            <person name="Rychlik I."/>
        </authorList>
    </citation>
    <scope>NUCLEOTIDE SEQUENCE</scope>
    <source>
        <strain evidence="2">ET39</strain>
    </source>
</reference>
<dbReference type="RefSeq" id="WP_289608254.1">
    <property type="nucleotide sequence ID" value="NZ_JAUDCG010000046.1"/>
</dbReference>
<evidence type="ECO:0000313" key="3">
    <source>
        <dbReference type="Proteomes" id="UP001529340"/>
    </source>
</evidence>
<evidence type="ECO:0008006" key="4">
    <source>
        <dbReference type="Google" id="ProtNLM"/>
    </source>
</evidence>
<feature type="transmembrane region" description="Helical" evidence="1">
    <location>
        <begin position="36"/>
        <end position="55"/>
    </location>
</feature>
<protein>
    <recommendedName>
        <fullName evidence="4">Tetratricopeptide repeat protein</fullName>
    </recommendedName>
</protein>
<organism evidence="2 3">
    <name type="scientific">Amedibacillus dolichus</name>
    <dbReference type="NCBI Taxonomy" id="31971"/>
    <lineage>
        <taxon>Bacteria</taxon>
        <taxon>Bacillati</taxon>
        <taxon>Bacillota</taxon>
        <taxon>Erysipelotrichia</taxon>
        <taxon>Erysipelotrichales</taxon>
        <taxon>Erysipelotrichaceae</taxon>
        <taxon>Amedibacillus</taxon>
    </lineage>
</organism>
<feature type="transmembrane region" description="Helical" evidence="1">
    <location>
        <begin position="12"/>
        <end position="30"/>
    </location>
</feature>
<keyword evidence="1" id="KW-0472">Membrane</keyword>
<dbReference type="Proteomes" id="UP001529340">
    <property type="component" value="Unassembled WGS sequence"/>
</dbReference>
<evidence type="ECO:0000313" key="2">
    <source>
        <dbReference type="EMBL" id="MDM8157811.1"/>
    </source>
</evidence>
<dbReference type="EMBL" id="JAUDCG010000046">
    <property type="protein sequence ID" value="MDM8157811.1"/>
    <property type="molecule type" value="Genomic_DNA"/>
</dbReference>
<proteinExistence type="predicted"/>
<keyword evidence="1" id="KW-1133">Transmembrane helix</keyword>
<dbReference type="SUPFAM" id="SSF48452">
    <property type="entry name" value="TPR-like"/>
    <property type="match status" value="1"/>
</dbReference>
<accession>A0ABT7UDW8</accession>